<dbReference type="EMBL" id="MBEW02000007">
    <property type="protein sequence ID" value="RDY21459.1"/>
    <property type="molecule type" value="Genomic_DNA"/>
</dbReference>
<evidence type="ECO:0000259" key="2">
    <source>
        <dbReference type="PROSITE" id="PS51096"/>
    </source>
</evidence>
<dbReference type="SUPFAM" id="SSF53062">
    <property type="entry name" value="PTS system fructose IIA component-like"/>
    <property type="match status" value="1"/>
</dbReference>
<protein>
    <submittedName>
        <fullName evidence="3">PTS fructose transporter subunit IIA</fullName>
    </submittedName>
</protein>
<dbReference type="InterPro" id="IPR004701">
    <property type="entry name" value="PTS_EIIA_man-typ"/>
</dbReference>
<organism evidence="3 5">
    <name type="scientific">Criibacterium bergeronii</name>
    <dbReference type="NCBI Taxonomy" id="1871336"/>
    <lineage>
        <taxon>Bacteria</taxon>
        <taxon>Bacillati</taxon>
        <taxon>Bacillota</taxon>
        <taxon>Clostridia</taxon>
        <taxon>Peptostreptococcales</taxon>
        <taxon>Filifactoraceae</taxon>
        <taxon>Criibacterium</taxon>
    </lineage>
</organism>
<dbReference type="RefSeq" id="WP_068913564.1">
    <property type="nucleotide sequence ID" value="NZ_MBEW02000007.1"/>
</dbReference>
<dbReference type="AlphaFoldDB" id="A0A1C0ADZ8"/>
<dbReference type="Gene3D" id="3.40.50.510">
    <property type="entry name" value="Phosphotransferase system, mannose-type IIA component"/>
    <property type="match status" value="1"/>
</dbReference>
<dbReference type="OrthoDB" id="6623712at2"/>
<keyword evidence="1" id="KW-0808">Transferase</keyword>
<dbReference type="Proteomes" id="UP000319424">
    <property type="component" value="Unassembled WGS sequence"/>
</dbReference>
<dbReference type="GO" id="GO:0016740">
    <property type="term" value="F:transferase activity"/>
    <property type="evidence" value="ECO:0007669"/>
    <property type="project" value="UniProtKB-KW"/>
</dbReference>
<reference evidence="4 6" key="3">
    <citation type="submission" date="2019-07" db="EMBL/GenBank/DDBJ databases">
        <title>Criibacterium bergeronii gen. nov., sp. nov. isolated from human clinical samples.</title>
        <authorList>
            <person name="Maheux A.F."/>
            <person name="Boudreau D.K."/>
            <person name="Berube E."/>
            <person name="Brodeur S."/>
            <person name="Bernard K.A."/>
            <person name="Abed J.Y."/>
            <person name="Ducrey E."/>
            <person name="Guay E.F."/>
            <person name="Raymond F."/>
            <person name="Corbeil J."/>
            <person name="Domingo M.-C."/>
            <person name="Roy P.H."/>
            <person name="Boissinot M."/>
            <person name="Tocheva E.I."/>
            <person name="Omar R.F."/>
        </authorList>
    </citation>
    <scope>NUCLEOTIDE SEQUENCE [LARGE SCALE GENOMIC DNA]</scope>
    <source>
        <strain evidence="4 6">CCRI-24246</strain>
    </source>
</reference>
<dbReference type="PANTHER" id="PTHR33799:SF1">
    <property type="entry name" value="PTS SYSTEM MANNOSE-SPECIFIC EIIAB COMPONENT-RELATED"/>
    <property type="match status" value="1"/>
</dbReference>
<evidence type="ECO:0000256" key="1">
    <source>
        <dbReference type="ARBA" id="ARBA00022679"/>
    </source>
</evidence>
<evidence type="ECO:0000313" key="5">
    <source>
        <dbReference type="Proteomes" id="UP000093352"/>
    </source>
</evidence>
<comment type="caution">
    <text evidence="3">The sequence shown here is derived from an EMBL/GenBank/DDBJ whole genome shotgun (WGS) entry which is preliminary data.</text>
</comment>
<dbReference type="GO" id="GO:0016020">
    <property type="term" value="C:membrane"/>
    <property type="evidence" value="ECO:0007669"/>
    <property type="project" value="InterPro"/>
</dbReference>
<reference evidence="3" key="2">
    <citation type="submission" date="2018-07" db="EMBL/GenBank/DDBJ databases">
        <authorList>
            <person name="Quirk P.G."/>
            <person name="Krulwich T.A."/>
        </authorList>
    </citation>
    <scope>NUCLEOTIDE SEQUENCE</scope>
    <source>
        <strain evidence="3">CCRI-22567</strain>
    </source>
</reference>
<dbReference type="PANTHER" id="PTHR33799">
    <property type="entry name" value="PTS PERMEASE-RELATED-RELATED"/>
    <property type="match status" value="1"/>
</dbReference>
<name>A0A1C0ADZ8_9FIRM</name>
<keyword evidence="5" id="KW-1185">Reference proteome</keyword>
<accession>A0A1C0ADZ8</accession>
<dbReference type="Pfam" id="PF03610">
    <property type="entry name" value="EIIA-man"/>
    <property type="match status" value="1"/>
</dbReference>
<evidence type="ECO:0000313" key="3">
    <source>
        <dbReference type="EMBL" id="RDY21459.1"/>
    </source>
</evidence>
<dbReference type="EMBL" id="VJXW01000003">
    <property type="protein sequence ID" value="TRW28018.1"/>
    <property type="molecule type" value="Genomic_DNA"/>
</dbReference>
<reference evidence="3 5" key="1">
    <citation type="journal article" date="2016" name="Genome Announc.">
        <title>Draft Genome Sequence of Criibacterium bergeronii gen. nov., sp. nov., Strain CCRI-22567T, Isolated from a Vaginal Sample from a Woman with Bacterial Vaginosis.</title>
        <authorList>
            <person name="Maheux A.F."/>
            <person name="Berube E."/>
            <person name="Boudreau D.K."/>
            <person name="Raymond F."/>
            <person name="Corbeil J."/>
            <person name="Roy P.H."/>
            <person name="Boissinot M."/>
            <person name="Omar R.F."/>
        </authorList>
    </citation>
    <scope>NUCLEOTIDE SEQUENCE [LARGE SCALE GENOMIC DNA]</scope>
    <source>
        <strain evidence="3 5">CCRI-22567</strain>
    </source>
</reference>
<gene>
    <name evidence="3" type="ORF">BBG48_004900</name>
    <name evidence="4" type="ORF">FL857_03220</name>
</gene>
<dbReference type="InterPro" id="IPR051471">
    <property type="entry name" value="Bacterial_PTS_sugar_comp"/>
</dbReference>
<dbReference type="STRING" id="1871336.BBG48_06370"/>
<feature type="domain" description="PTS EIIA type-4" evidence="2">
    <location>
        <begin position="1"/>
        <end position="125"/>
    </location>
</feature>
<dbReference type="Proteomes" id="UP000093352">
    <property type="component" value="Unassembled WGS sequence"/>
</dbReference>
<proteinExistence type="predicted"/>
<dbReference type="GO" id="GO:0009401">
    <property type="term" value="P:phosphoenolpyruvate-dependent sugar phosphotransferase system"/>
    <property type="evidence" value="ECO:0007669"/>
    <property type="project" value="InterPro"/>
</dbReference>
<sequence length="142" mass="15998">MYGVILTAHSEYSKGVYSGLKLVIGEMDNIRVVDYLESQSYEDLDKNLKATYDELSKKYEKIIFITDLLGGTPFSRSVLNFGANKFVRVLTGMNFPLVYSALIKEDTEDMDADVKSIIDDGQNGITFYQKPAENKQEETDGI</sequence>
<evidence type="ECO:0000313" key="6">
    <source>
        <dbReference type="Proteomes" id="UP000319424"/>
    </source>
</evidence>
<dbReference type="InterPro" id="IPR036662">
    <property type="entry name" value="PTS_EIIA_man-typ_sf"/>
</dbReference>
<evidence type="ECO:0000313" key="4">
    <source>
        <dbReference type="EMBL" id="TRW28018.1"/>
    </source>
</evidence>
<dbReference type="PROSITE" id="PS51096">
    <property type="entry name" value="PTS_EIIA_TYPE_4"/>
    <property type="match status" value="1"/>
</dbReference>